<evidence type="ECO:0008006" key="4">
    <source>
        <dbReference type="Google" id="ProtNLM"/>
    </source>
</evidence>
<dbReference type="Proteomes" id="UP000229263">
    <property type="component" value="Unassembled WGS sequence"/>
</dbReference>
<dbReference type="Gene3D" id="3.20.20.80">
    <property type="entry name" value="Glycosidases"/>
    <property type="match status" value="1"/>
</dbReference>
<evidence type="ECO:0000313" key="3">
    <source>
        <dbReference type="Proteomes" id="UP000229263"/>
    </source>
</evidence>
<evidence type="ECO:0000256" key="1">
    <source>
        <dbReference type="SAM" id="Phobius"/>
    </source>
</evidence>
<dbReference type="EMBL" id="PGEY01000001">
    <property type="protein sequence ID" value="PJJ45239.1"/>
    <property type="molecule type" value="Genomic_DNA"/>
</dbReference>
<keyword evidence="1" id="KW-0812">Transmembrane</keyword>
<gene>
    <name evidence="2" type="ORF">ATK23_2502</name>
</gene>
<sequence>MIAAKQLRQRRKVTAAISGLATIFAIVATCYVLGFPILALYQQDSTQDPTAVAAMPPQRTCQDSPRATASSMGNDFDMLQSKKGSIMPDFSRVVNVGFEDIATEDPGRISELAMRLDSVRATGVSLSIGRLDWVAFPWPAHPDVESSEVAQTGRDYVAEAISAFRCDALGRSRTIYLNIDTLLGRELERQPSLAGINTEGHSSENWASISAWKEGELEEKLVELVNEAVRRYEPDGINITELMFPNYTFGDDDLANFAKYSGLSDWPRSADGTIDSTSEQIYQWRSSTVTSIMRNVATSLGETGPMLTMDVRSPASEDPRGRPDSGQDYSQLLQVVDRLNIWNFRGIASSNRFSTSELVKRYIDQEPERYSLEIGLWGADGSLDSRTVSEELRNAEKHSLLHVSITPTSLMDDSIWAALSDAWDQVPVAQHDAS</sequence>
<dbReference type="RefSeq" id="WP_066143383.1">
    <property type="nucleotide sequence ID" value="NZ_PGEY01000001.1"/>
</dbReference>
<feature type="transmembrane region" description="Helical" evidence="1">
    <location>
        <begin position="20"/>
        <end position="41"/>
    </location>
</feature>
<accession>A0ABX4N098</accession>
<reference evidence="2 3" key="1">
    <citation type="submission" date="2017-11" db="EMBL/GenBank/DDBJ databases">
        <title>Sequencing the genomes of 1000 actinobacteria strains.</title>
        <authorList>
            <person name="Klenk H.-P."/>
        </authorList>
    </citation>
    <scope>NUCLEOTIDE SEQUENCE [LARGE SCALE GENOMIC DNA]</scope>
    <source>
        <strain evidence="2 3">DSM 12798</strain>
    </source>
</reference>
<name>A0ABX4N098_9MICC</name>
<evidence type="ECO:0000313" key="2">
    <source>
        <dbReference type="EMBL" id="PJJ45239.1"/>
    </source>
</evidence>
<proteinExistence type="predicted"/>
<keyword evidence="3" id="KW-1185">Reference proteome</keyword>
<organism evidence="2 3">
    <name type="scientific">Glutamicibacter mysorens</name>
    <dbReference type="NCBI Taxonomy" id="257984"/>
    <lineage>
        <taxon>Bacteria</taxon>
        <taxon>Bacillati</taxon>
        <taxon>Actinomycetota</taxon>
        <taxon>Actinomycetes</taxon>
        <taxon>Micrococcales</taxon>
        <taxon>Micrococcaceae</taxon>
        <taxon>Glutamicibacter</taxon>
    </lineage>
</organism>
<keyword evidence="1" id="KW-0472">Membrane</keyword>
<comment type="caution">
    <text evidence="2">The sequence shown here is derived from an EMBL/GenBank/DDBJ whole genome shotgun (WGS) entry which is preliminary data.</text>
</comment>
<protein>
    <recommendedName>
        <fullName evidence="4">Glycosyl hydrolase-like 10 domain-containing protein</fullName>
    </recommendedName>
</protein>
<keyword evidence="1" id="KW-1133">Transmembrane helix</keyword>